<dbReference type="GO" id="GO:0005886">
    <property type="term" value="C:plasma membrane"/>
    <property type="evidence" value="ECO:0007669"/>
    <property type="project" value="UniProtKB-SubCell"/>
</dbReference>
<dbReference type="PANTHER" id="PTHR30065:SF1">
    <property type="entry name" value="SURFACE PRESENTATION OF ANTIGENS PROTEIN SPAR"/>
    <property type="match status" value="1"/>
</dbReference>
<protein>
    <recommendedName>
        <fullName evidence="10">Flagellar biosynthetic protein FliR</fullName>
    </recommendedName>
</protein>
<dbReference type="InterPro" id="IPR006304">
    <property type="entry name" value="T3SS_SpaR/YscT"/>
</dbReference>
<feature type="transmembrane region" description="Helical" evidence="7">
    <location>
        <begin position="183"/>
        <end position="207"/>
    </location>
</feature>
<evidence type="ECO:0000313" key="8">
    <source>
        <dbReference type="EMBL" id="ASJ70514.1"/>
    </source>
</evidence>
<keyword evidence="6 7" id="KW-0472">Membrane</keyword>
<dbReference type="RefSeq" id="WP_088916054.1">
    <property type="nucleotide sequence ID" value="NZ_CP018632.1"/>
</dbReference>
<dbReference type="EMBL" id="CP018632">
    <property type="protein sequence ID" value="ASJ70514.1"/>
    <property type="molecule type" value="Genomic_DNA"/>
</dbReference>
<comment type="similarity">
    <text evidence="2 7">Belongs to the FliR/MopE/SpaR family.</text>
</comment>
<evidence type="ECO:0000256" key="1">
    <source>
        <dbReference type="ARBA" id="ARBA00004651"/>
    </source>
</evidence>
<sequence length="265" mass="29138">MDSAELFRLLADNLIVLSLSAMRVSVAFLLMPLFSKEGVPVMVRNSMFLSMALLSVLLQPSAQFDQFSTTMWLGLFAKEALIGSIIGVFFGFFLWAFEAAGVVIDMQIGASFALFFDPVVGNEVTLTGEILSRFASYMFLASGGLMLMTGVLLESFAIWPLVKPIASLRMASIALFQAEMSHFMSLTLRICGPIMAVVFVIDVSMGLINRFAQQFNVYFLSMSIKSITTILMIIILLPFLVGVIVDEMQMQVANMPGYLKAVLTP</sequence>
<proteinExistence type="inferred from homology"/>
<keyword evidence="3 7" id="KW-1003">Cell membrane</keyword>
<evidence type="ECO:0008006" key="10">
    <source>
        <dbReference type="Google" id="ProtNLM"/>
    </source>
</evidence>
<reference evidence="8 9" key="1">
    <citation type="submission" date="2016-12" db="EMBL/GenBank/DDBJ databases">
        <authorList>
            <person name="Song W.-J."/>
            <person name="Kurnit D.M."/>
        </authorList>
    </citation>
    <scope>NUCLEOTIDE SEQUENCE [LARGE SCALE GENOMIC DNA]</scope>
    <source>
        <strain evidence="8 9">IMCC3135</strain>
    </source>
</reference>
<dbReference type="Pfam" id="PF01311">
    <property type="entry name" value="Bac_export_1"/>
    <property type="match status" value="1"/>
</dbReference>
<evidence type="ECO:0000256" key="5">
    <source>
        <dbReference type="ARBA" id="ARBA00022989"/>
    </source>
</evidence>
<dbReference type="InterPro" id="IPR002010">
    <property type="entry name" value="T3SS_IM_R"/>
</dbReference>
<accession>A0A2Z2NTR9</accession>
<evidence type="ECO:0000313" key="9">
    <source>
        <dbReference type="Proteomes" id="UP000250079"/>
    </source>
</evidence>
<dbReference type="NCBIfam" id="TIGR01401">
    <property type="entry name" value="fliR_like_III"/>
    <property type="match status" value="1"/>
</dbReference>
<feature type="transmembrane region" description="Helical" evidence="7">
    <location>
        <begin position="71"/>
        <end position="92"/>
    </location>
</feature>
<keyword evidence="9" id="KW-1185">Reference proteome</keyword>
<evidence type="ECO:0000256" key="6">
    <source>
        <dbReference type="ARBA" id="ARBA00023136"/>
    </source>
</evidence>
<feature type="transmembrane region" description="Helical" evidence="7">
    <location>
        <begin position="14"/>
        <end position="34"/>
    </location>
</feature>
<keyword evidence="4 7" id="KW-0812">Transmembrane</keyword>
<dbReference type="OrthoDB" id="9807748at2"/>
<evidence type="ECO:0000256" key="3">
    <source>
        <dbReference type="ARBA" id="ARBA00022475"/>
    </source>
</evidence>
<evidence type="ECO:0000256" key="4">
    <source>
        <dbReference type="ARBA" id="ARBA00022692"/>
    </source>
</evidence>
<dbReference type="GO" id="GO:0006605">
    <property type="term" value="P:protein targeting"/>
    <property type="evidence" value="ECO:0007669"/>
    <property type="project" value="UniProtKB-UniRule"/>
</dbReference>
<feature type="transmembrane region" description="Helical" evidence="7">
    <location>
        <begin position="136"/>
        <end position="162"/>
    </location>
</feature>
<keyword evidence="5 7" id="KW-1133">Transmembrane helix</keyword>
<dbReference type="PANTHER" id="PTHR30065">
    <property type="entry name" value="FLAGELLAR BIOSYNTHETIC PROTEIN FLIR"/>
    <property type="match status" value="1"/>
</dbReference>
<gene>
    <name evidence="8" type="ORF">IMCC3135_02000</name>
</gene>
<feature type="transmembrane region" description="Helical" evidence="7">
    <location>
        <begin position="227"/>
        <end position="245"/>
    </location>
</feature>
<evidence type="ECO:0000256" key="2">
    <source>
        <dbReference type="ARBA" id="ARBA00009772"/>
    </source>
</evidence>
<name>A0A2Z2NTR9_9GAMM</name>
<feature type="transmembrane region" description="Helical" evidence="7">
    <location>
        <begin position="41"/>
        <end position="59"/>
    </location>
</feature>
<comment type="subcellular location">
    <subcellularLocation>
        <location evidence="1 7">Cell membrane</location>
        <topology evidence="1 7">Multi-pass membrane protein</topology>
    </subcellularLocation>
</comment>
<dbReference type="KEGG" id="gai:IMCC3135_02000"/>
<dbReference type="AlphaFoldDB" id="A0A2Z2NTR9"/>
<dbReference type="PRINTS" id="PR00953">
    <property type="entry name" value="TYPE3IMRPROT"/>
</dbReference>
<evidence type="ECO:0000256" key="7">
    <source>
        <dbReference type="RuleBase" id="RU362072"/>
    </source>
</evidence>
<organism evidence="8 9">
    <name type="scientific">Granulosicoccus antarcticus IMCC3135</name>
    <dbReference type="NCBI Taxonomy" id="1192854"/>
    <lineage>
        <taxon>Bacteria</taxon>
        <taxon>Pseudomonadati</taxon>
        <taxon>Pseudomonadota</taxon>
        <taxon>Gammaproteobacteria</taxon>
        <taxon>Chromatiales</taxon>
        <taxon>Granulosicoccaceae</taxon>
        <taxon>Granulosicoccus</taxon>
    </lineage>
</organism>
<dbReference type="Proteomes" id="UP000250079">
    <property type="component" value="Chromosome"/>
</dbReference>